<keyword evidence="2" id="KW-1185">Reference proteome</keyword>
<evidence type="ECO:0000313" key="2">
    <source>
        <dbReference type="Proteomes" id="UP000315750"/>
    </source>
</evidence>
<accession>A0A518AVK6</accession>
<name>A0A518AVK6_9BACT</name>
<evidence type="ECO:0000313" key="1">
    <source>
        <dbReference type="EMBL" id="QDU58767.1"/>
    </source>
</evidence>
<dbReference type="KEGG" id="amuc:Pan181_50070"/>
<dbReference type="EMBL" id="CP036278">
    <property type="protein sequence ID" value="QDU58767.1"/>
    <property type="molecule type" value="Genomic_DNA"/>
</dbReference>
<dbReference type="Pfam" id="PF04390">
    <property type="entry name" value="LptE"/>
    <property type="match status" value="1"/>
</dbReference>
<dbReference type="InterPro" id="IPR007485">
    <property type="entry name" value="LPS_assembly_LptE"/>
</dbReference>
<evidence type="ECO:0008006" key="3">
    <source>
        <dbReference type="Google" id="ProtNLM"/>
    </source>
</evidence>
<dbReference type="Proteomes" id="UP000315750">
    <property type="component" value="Chromosome"/>
</dbReference>
<dbReference type="AlphaFoldDB" id="A0A518AVK6"/>
<sequence length="180" mass="19949">MNYRHLLLLVVGLIAASGCANYRMGNESLYAPDIQTIYVPMIESDSYRRDLGERLTEAVINEVQLKTPYRVVSDPSADAVLSIKLNSDIRRTLVEDAFDATRLAENRLQAEVVYVNRRRAGFAMQAPMATPTYIDMPAELGQVGDTSLMVPAVGQTVASSQQIAIERLAQQIVGSIEEEW</sequence>
<reference evidence="1 2" key="1">
    <citation type="submission" date="2019-02" db="EMBL/GenBank/DDBJ databases">
        <title>Deep-cultivation of Planctomycetes and their phenomic and genomic characterization uncovers novel biology.</title>
        <authorList>
            <person name="Wiegand S."/>
            <person name="Jogler M."/>
            <person name="Boedeker C."/>
            <person name="Pinto D."/>
            <person name="Vollmers J."/>
            <person name="Rivas-Marin E."/>
            <person name="Kohn T."/>
            <person name="Peeters S.H."/>
            <person name="Heuer A."/>
            <person name="Rast P."/>
            <person name="Oberbeckmann S."/>
            <person name="Bunk B."/>
            <person name="Jeske O."/>
            <person name="Meyerdierks A."/>
            <person name="Storesund J.E."/>
            <person name="Kallscheuer N."/>
            <person name="Luecker S."/>
            <person name="Lage O.M."/>
            <person name="Pohl T."/>
            <person name="Merkel B.J."/>
            <person name="Hornburger P."/>
            <person name="Mueller R.-W."/>
            <person name="Bruemmer F."/>
            <person name="Labrenz M."/>
            <person name="Spormann A.M."/>
            <person name="Op den Camp H."/>
            <person name="Overmann J."/>
            <person name="Amann R."/>
            <person name="Jetten M.S.M."/>
            <person name="Mascher T."/>
            <person name="Medema M.H."/>
            <person name="Devos D.P."/>
            <person name="Kaster A.-K."/>
            <person name="Ovreas L."/>
            <person name="Rohde M."/>
            <person name="Galperin M.Y."/>
            <person name="Jogler C."/>
        </authorList>
    </citation>
    <scope>NUCLEOTIDE SEQUENCE [LARGE SCALE GENOMIC DNA]</scope>
    <source>
        <strain evidence="1 2">Pan181</strain>
    </source>
</reference>
<gene>
    <name evidence="1" type="ORF">Pan181_50070</name>
</gene>
<dbReference type="GO" id="GO:0043165">
    <property type="term" value="P:Gram-negative-bacterium-type cell outer membrane assembly"/>
    <property type="evidence" value="ECO:0007669"/>
    <property type="project" value="InterPro"/>
</dbReference>
<protein>
    <recommendedName>
        <fullName evidence="3">Lipopolysaccharide-assembly</fullName>
    </recommendedName>
</protein>
<dbReference type="GO" id="GO:0019867">
    <property type="term" value="C:outer membrane"/>
    <property type="evidence" value="ECO:0007669"/>
    <property type="project" value="InterPro"/>
</dbReference>
<dbReference type="RefSeq" id="WP_145251203.1">
    <property type="nucleotide sequence ID" value="NZ_CP036278.1"/>
</dbReference>
<organism evidence="1 2">
    <name type="scientific">Aeoliella mucimassa</name>
    <dbReference type="NCBI Taxonomy" id="2527972"/>
    <lineage>
        <taxon>Bacteria</taxon>
        <taxon>Pseudomonadati</taxon>
        <taxon>Planctomycetota</taxon>
        <taxon>Planctomycetia</taxon>
        <taxon>Pirellulales</taxon>
        <taxon>Lacipirellulaceae</taxon>
        <taxon>Aeoliella</taxon>
    </lineage>
</organism>
<proteinExistence type="predicted"/>
<dbReference type="OrthoDB" id="270268at2"/>
<dbReference type="PROSITE" id="PS51257">
    <property type="entry name" value="PROKAR_LIPOPROTEIN"/>
    <property type="match status" value="1"/>
</dbReference>